<sequence length="63" mass="6937">MKLKETLKYILHSISYGVLFAVALLLLEPNLNENALIKQLLSSEQKSPPPLSFAKAVSIATLQ</sequence>
<accession>A0ABS9WY16</accession>
<keyword evidence="1" id="KW-1133">Transmembrane helix</keyword>
<protein>
    <submittedName>
        <fullName evidence="2">Uncharacterized protein</fullName>
    </submittedName>
</protein>
<name>A0ABS9WY16_9GAMM</name>
<feature type="transmembrane region" description="Helical" evidence="1">
    <location>
        <begin position="9"/>
        <end position="27"/>
    </location>
</feature>
<gene>
    <name evidence="2" type="ORF">L3081_04625</name>
</gene>
<evidence type="ECO:0000313" key="3">
    <source>
        <dbReference type="Proteomes" id="UP001139646"/>
    </source>
</evidence>
<dbReference type="EMBL" id="JAKKSL010000001">
    <property type="protein sequence ID" value="MCI2282820.1"/>
    <property type="molecule type" value="Genomic_DNA"/>
</dbReference>
<dbReference type="Proteomes" id="UP001139646">
    <property type="component" value="Unassembled WGS sequence"/>
</dbReference>
<keyword evidence="1" id="KW-0812">Transmembrane</keyword>
<evidence type="ECO:0000256" key="1">
    <source>
        <dbReference type="SAM" id="Phobius"/>
    </source>
</evidence>
<dbReference type="RefSeq" id="WP_242283821.1">
    <property type="nucleotide sequence ID" value="NZ_JAKKSL010000001.1"/>
</dbReference>
<keyword evidence="1" id="KW-0472">Membrane</keyword>
<keyword evidence="3" id="KW-1185">Reference proteome</keyword>
<comment type="caution">
    <text evidence="2">The sequence shown here is derived from an EMBL/GenBank/DDBJ whole genome shotgun (WGS) entry which is preliminary data.</text>
</comment>
<reference evidence="2" key="1">
    <citation type="submission" date="2022-01" db="EMBL/GenBank/DDBJ databases">
        <title>Colwellia maritima, isolated from seawater.</title>
        <authorList>
            <person name="Kristyanto S."/>
            <person name="Jung J."/>
            <person name="Jeon C.O."/>
        </authorList>
    </citation>
    <scope>NUCLEOTIDE SEQUENCE</scope>
    <source>
        <strain evidence="2">MSW7</strain>
    </source>
</reference>
<evidence type="ECO:0000313" key="2">
    <source>
        <dbReference type="EMBL" id="MCI2282820.1"/>
    </source>
</evidence>
<proteinExistence type="predicted"/>
<organism evidence="2 3">
    <name type="scientific">Colwellia maritima</name>
    <dbReference type="NCBI Taxonomy" id="2912588"/>
    <lineage>
        <taxon>Bacteria</taxon>
        <taxon>Pseudomonadati</taxon>
        <taxon>Pseudomonadota</taxon>
        <taxon>Gammaproteobacteria</taxon>
        <taxon>Alteromonadales</taxon>
        <taxon>Colwelliaceae</taxon>
        <taxon>Colwellia</taxon>
    </lineage>
</organism>